<evidence type="ECO:0000313" key="2">
    <source>
        <dbReference type="Proteomes" id="UP000730618"/>
    </source>
</evidence>
<dbReference type="EMBL" id="CAJVCE010000005">
    <property type="protein sequence ID" value="CAG7635133.1"/>
    <property type="molecule type" value="Genomic_DNA"/>
</dbReference>
<accession>A0ABM8VFI6</accession>
<dbReference type="Proteomes" id="UP000730618">
    <property type="component" value="Unassembled WGS sequence"/>
</dbReference>
<gene>
    <name evidence="1" type="ORF">PAECIP111802_02102</name>
</gene>
<protein>
    <submittedName>
        <fullName evidence="1">Uncharacterized protein</fullName>
    </submittedName>
</protein>
<name>A0ABM8VFI6_9BACL</name>
<dbReference type="RefSeq" id="WP_218098448.1">
    <property type="nucleotide sequence ID" value="NZ_CAJVCE010000005.1"/>
</dbReference>
<reference evidence="1 2" key="1">
    <citation type="submission" date="2021-06" db="EMBL/GenBank/DDBJ databases">
        <authorList>
            <person name="Criscuolo A."/>
        </authorList>
    </citation>
    <scope>NUCLEOTIDE SEQUENCE [LARGE SCALE GENOMIC DNA]</scope>
    <source>
        <strain evidence="2">CIP 111802</strain>
    </source>
</reference>
<sequence>MNGSTEAGITQTMSTIFLGTKQLNMAEELRQLAEEWNAECRHVPEGHWFLPEYMMRIHGIHIEEEASGWRFWREADATTWEDFLLMHITHRLASNHGQLLEYESQGKIRLVEPEPHTFATFDLYAERVLAKESGLVRDMKKNWIYAHRTRYVR</sequence>
<comment type="caution">
    <text evidence="1">The sequence shown here is derived from an EMBL/GenBank/DDBJ whole genome shotgun (WGS) entry which is preliminary data.</text>
</comment>
<keyword evidence="2" id="KW-1185">Reference proteome</keyword>
<organism evidence="1 2">
    <name type="scientific">Paenibacillus allorhizosphaerae</name>
    <dbReference type="NCBI Taxonomy" id="2849866"/>
    <lineage>
        <taxon>Bacteria</taxon>
        <taxon>Bacillati</taxon>
        <taxon>Bacillota</taxon>
        <taxon>Bacilli</taxon>
        <taxon>Bacillales</taxon>
        <taxon>Paenibacillaceae</taxon>
        <taxon>Paenibacillus</taxon>
    </lineage>
</organism>
<proteinExistence type="predicted"/>
<evidence type="ECO:0000313" key="1">
    <source>
        <dbReference type="EMBL" id="CAG7635133.1"/>
    </source>
</evidence>